<organism evidence="3 4">
    <name type="scientific">Toxocara canis</name>
    <name type="common">Canine roundworm</name>
    <dbReference type="NCBI Taxonomy" id="6265"/>
    <lineage>
        <taxon>Eukaryota</taxon>
        <taxon>Metazoa</taxon>
        <taxon>Ecdysozoa</taxon>
        <taxon>Nematoda</taxon>
        <taxon>Chromadorea</taxon>
        <taxon>Rhabditida</taxon>
        <taxon>Spirurina</taxon>
        <taxon>Ascaridomorpha</taxon>
        <taxon>Ascaridoidea</taxon>
        <taxon>Toxocaridae</taxon>
        <taxon>Toxocara</taxon>
    </lineage>
</organism>
<protein>
    <submittedName>
        <fullName evidence="4">DUF5641 domain-containing protein</fullName>
    </submittedName>
</protein>
<feature type="domain" description="DUF5641" evidence="1">
    <location>
        <begin position="387"/>
        <end position="431"/>
    </location>
</feature>
<name>A0A183VF76_TOXCA</name>
<dbReference type="Gene3D" id="3.30.420.10">
    <property type="entry name" value="Ribonuclease H-like superfamily/Ribonuclease H"/>
    <property type="match status" value="1"/>
</dbReference>
<dbReference type="EMBL" id="UYWY01026841">
    <property type="protein sequence ID" value="VDM50717.1"/>
    <property type="molecule type" value="Genomic_DNA"/>
</dbReference>
<proteinExistence type="predicted"/>
<evidence type="ECO:0000313" key="2">
    <source>
        <dbReference type="EMBL" id="VDM50717.1"/>
    </source>
</evidence>
<reference evidence="4" key="1">
    <citation type="submission" date="2016-06" db="UniProtKB">
        <authorList>
            <consortium name="WormBaseParasite"/>
        </authorList>
    </citation>
    <scope>IDENTIFICATION</scope>
</reference>
<dbReference type="InterPro" id="IPR036397">
    <property type="entry name" value="RNaseH_sf"/>
</dbReference>
<gene>
    <name evidence="2" type="ORF">TCNE_LOCUS19396</name>
</gene>
<dbReference type="PANTHER" id="PTHR47331">
    <property type="entry name" value="PHD-TYPE DOMAIN-CONTAINING PROTEIN"/>
    <property type="match status" value="1"/>
</dbReference>
<reference evidence="2 3" key="2">
    <citation type="submission" date="2018-11" db="EMBL/GenBank/DDBJ databases">
        <authorList>
            <consortium name="Pathogen Informatics"/>
        </authorList>
    </citation>
    <scope>NUCLEOTIDE SEQUENCE [LARGE SCALE GENOMIC DNA]</scope>
</reference>
<dbReference type="InterPro" id="IPR012337">
    <property type="entry name" value="RNaseH-like_sf"/>
</dbReference>
<dbReference type="WBParaSite" id="TCNE_0001940001-mRNA-1">
    <property type="protein sequence ID" value="TCNE_0001940001-mRNA-1"/>
    <property type="gene ID" value="TCNE_0001940001"/>
</dbReference>
<evidence type="ECO:0000259" key="1">
    <source>
        <dbReference type="Pfam" id="PF18701"/>
    </source>
</evidence>
<dbReference type="Gene3D" id="1.10.340.70">
    <property type="match status" value="1"/>
</dbReference>
<evidence type="ECO:0000313" key="3">
    <source>
        <dbReference type="Proteomes" id="UP000050794"/>
    </source>
</evidence>
<evidence type="ECO:0000313" key="4">
    <source>
        <dbReference type="WBParaSite" id="TCNE_0001940001-mRNA-1"/>
    </source>
</evidence>
<keyword evidence="3" id="KW-1185">Reference proteome</keyword>
<dbReference type="InterPro" id="IPR040676">
    <property type="entry name" value="DUF5641"/>
</dbReference>
<dbReference type="Pfam" id="PF18701">
    <property type="entry name" value="DUF5641"/>
    <property type="match status" value="1"/>
</dbReference>
<dbReference type="PANTHER" id="PTHR47331:SF2">
    <property type="match status" value="1"/>
</dbReference>
<dbReference type="SUPFAM" id="SSF53098">
    <property type="entry name" value="Ribonuclease H-like"/>
    <property type="match status" value="1"/>
</dbReference>
<accession>A0A183VF76</accession>
<dbReference type="AlphaFoldDB" id="A0A183VF76"/>
<sequence length="448" mass="50026">MVWNEEKKKLRIVCDASASAQKARSLNDNLFRGPVMLPGLTGVLLGLRQPPIALIRDLEKAFLQAQFNEINRNGTRFLWLEDPASIPESDRHSNPRAKVLGVLWEAEVDTSSVKTQPPVTEAFLQKTQGRTPEGITKVTILGRYGGREHLLVVKVLLRQAQTGAISLKDIDGWDRQQDTKGLWRCTGTLAYSCLSRETKHPIFLPRHHAITKLLVIHCHNILLHSGVSTTLTYLRQRYWLQHGRQKVKRTIRERCMECRKWSAKPFQLPPLPPLPSSRMQTSPAFKFTAMDCSGSIKVKGPSDIGKQWVAPLTCLCTRAVHLEIIDSLPADGFQHCLRRFMARRGVPKNILSGNGTNFKLAAASMKFIPAASEIKWSFVTAFAPWKGVGKVVLLSTPSTPHGNWKLVRIIQTPHTSDGTVRTATVRAASGHNLATNIKLMFTGSYRGT</sequence>
<dbReference type="GO" id="GO:0003676">
    <property type="term" value="F:nucleic acid binding"/>
    <property type="evidence" value="ECO:0007669"/>
    <property type="project" value="InterPro"/>
</dbReference>
<dbReference type="Proteomes" id="UP000050794">
    <property type="component" value="Unassembled WGS sequence"/>
</dbReference>